<dbReference type="AlphaFoldDB" id="M3AJ45"/>
<dbReference type="GeneID" id="19331332"/>
<feature type="non-terminal residue" evidence="2">
    <location>
        <position position="1"/>
    </location>
</feature>
<evidence type="ECO:0000256" key="1">
    <source>
        <dbReference type="SAM" id="Phobius"/>
    </source>
</evidence>
<dbReference type="RefSeq" id="XP_007931933.1">
    <property type="nucleotide sequence ID" value="XM_007933742.1"/>
</dbReference>
<keyword evidence="3" id="KW-1185">Reference proteome</keyword>
<dbReference type="EMBL" id="KB446565">
    <property type="protein sequence ID" value="EME77502.1"/>
    <property type="molecule type" value="Genomic_DNA"/>
</dbReference>
<reference evidence="2 3" key="1">
    <citation type="journal article" date="2012" name="PLoS Pathog.">
        <title>Diverse lifestyles and strategies of plant pathogenesis encoded in the genomes of eighteen Dothideomycetes fungi.</title>
        <authorList>
            <person name="Ohm R.A."/>
            <person name="Feau N."/>
            <person name="Henrissat B."/>
            <person name="Schoch C.L."/>
            <person name="Horwitz B.A."/>
            <person name="Barry K.W."/>
            <person name="Condon B.J."/>
            <person name="Copeland A.C."/>
            <person name="Dhillon B."/>
            <person name="Glaser F."/>
            <person name="Hesse C.N."/>
            <person name="Kosti I."/>
            <person name="LaButti K."/>
            <person name="Lindquist E.A."/>
            <person name="Lucas S."/>
            <person name="Salamov A.A."/>
            <person name="Bradshaw R.E."/>
            <person name="Ciuffetti L."/>
            <person name="Hamelin R.C."/>
            <person name="Kema G.H.J."/>
            <person name="Lawrence C."/>
            <person name="Scott J.A."/>
            <person name="Spatafora J.W."/>
            <person name="Turgeon B.G."/>
            <person name="de Wit P.J.G.M."/>
            <person name="Zhong S."/>
            <person name="Goodwin S.B."/>
            <person name="Grigoriev I.V."/>
        </authorList>
    </citation>
    <scope>NUCLEOTIDE SEQUENCE [LARGE SCALE GENOMIC DNA]</scope>
    <source>
        <strain evidence="2 3">CIRAD86</strain>
    </source>
</reference>
<dbReference type="HOGENOM" id="CLU_3147284_0_0_1"/>
<gene>
    <name evidence="2" type="ORF">MYCFIDRAFT_146214</name>
</gene>
<proteinExistence type="predicted"/>
<name>M3AJ45_PSEFD</name>
<keyword evidence="1" id="KW-1133">Transmembrane helix</keyword>
<sequence length="49" mass="5461">LVYTLIFSGSNVLNVAKIGEGKSLVFTAFTYLTSLITLYFTLLNRLSEE</sequence>
<protein>
    <submittedName>
        <fullName evidence="2">Uncharacterized protein</fullName>
    </submittedName>
</protein>
<keyword evidence="1" id="KW-0812">Transmembrane</keyword>
<dbReference type="VEuPathDB" id="FungiDB:MYCFIDRAFT_146214"/>
<accession>M3AJ45</accession>
<dbReference type="Proteomes" id="UP000016932">
    <property type="component" value="Unassembled WGS sequence"/>
</dbReference>
<organism evidence="2 3">
    <name type="scientific">Pseudocercospora fijiensis (strain CIRAD86)</name>
    <name type="common">Black leaf streak disease fungus</name>
    <name type="synonym">Mycosphaerella fijiensis</name>
    <dbReference type="NCBI Taxonomy" id="383855"/>
    <lineage>
        <taxon>Eukaryota</taxon>
        <taxon>Fungi</taxon>
        <taxon>Dikarya</taxon>
        <taxon>Ascomycota</taxon>
        <taxon>Pezizomycotina</taxon>
        <taxon>Dothideomycetes</taxon>
        <taxon>Dothideomycetidae</taxon>
        <taxon>Mycosphaerellales</taxon>
        <taxon>Mycosphaerellaceae</taxon>
        <taxon>Pseudocercospora</taxon>
    </lineage>
</organism>
<evidence type="ECO:0000313" key="3">
    <source>
        <dbReference type="Proteomes" id="UP000016932"/>
    </source>
</evidence>
<keyword evidence="1" id="KW-0472">Membrane</keyword>
<dbReference type="KEGG" id="pfj:MYCFIDRAFT_146214"/>
<dbReference type="OrthoDB" id="5413666at2759"/>
<evidence type="ECO:0000313" key="2">
    <source>
        <dbReference type="EMBL" id="EME77502.1"/>
    </source>
</evidence>
<feature type="transmembrane region" description="Helical" evidence="1">
    <location>
        <begin position="23"/>
        <end position="43"/>
    </location>
</feature>